<name>A0ABT4LPL0_9PROT</name>
<dbReference type="Proteomes" id="UP001069802">
    <property type="component" value="Unassembled WGS sequence"/>
</dbReference>
<dbReference type="InterPro" id="IPR019960">
    <property type="entry name" value="T1SS_VCA0849"/>
</dbReference>
<accession>A0ABT4LPL0</accession>
<sequence length="2031" mass="213741">MLTFTGVASLAQYQALLGSVGYCNSSITPDQGQRSVSFQITDDHGATSNEIIKLVNVYDHSVTPSSNLAPVIDSADTTGSAIEIADGAIGENVATHTASGSIVFNDANTMDSHSISFAPVSAGYLGSFMPVLDQASKTITWDFSVADAAIDYLAAGETLTQSYTVTINDGNGGIVNQDITITIAGTNDAPVITDNNKSNNSGENEVQVNSYTAGEQYAPSIAGLPDGGWIIVWESQGQNGSSYGVHGQAYNAEGSPQGQEFQIHSISPDTWTAPVVAGLSSGGWVVTWHSYGQDGNNLGVSAQIYNADGSPQGSQFQVNSYAAYWQGNVAITDLNDGGWVITWNSYAQDGSSNAIIGQAYNADGSKQGTEFQINSYISGDQIYPSVSSLSDGGWVVTWQSNGQDGSNWGIYGQAYNGDGSLKGTEFQVNSYTASAQHNSSVTGLSDGGWVVTWDSEGQDGANSGIFGQTYNADGTTQGSEFQVNSYSESVQDGSSVTALNNGGWVVAWESYAQDGALWGLFARIYDANGTPQGIEFQINRYTPDNQYAPSVSALTDGGFVVAWQSNGQDGSGNGIFSQSYNADGSVRIPNIYTEGGSALQLFTDIDISDVDTADDVVSATLTVTDFVAGDQLDLNAGYNLPAGITFNYNGVTGVLTLSGAASAADYEAVIEHITYNSTSDYPDVQVARTIELTVNDGSDNSNVIAKTINIVGVNDAPIVTGGVITGTVTEITDGLVDENVITHTTSGSIVFADPETVDTHSISFTSAAAGYLGSFTPVLDQASKTVTWDFSVNDAALDYLAAGETLTQSYTVTINDGNGGAVDQDVTIIITGTNDAPVITDNSIYDTQVNTHVIGNQYITSVASLADAGWVISWTSKDQDGSSHGIYGQAYNPDGTKQGSEFQINSFTNGDQLRSSITGLPDGGWVVTWDSFNQDGDSGGIYGQAFNSDGTSRGTEFRVNSHTSSYQLFSSVTDLADGGWLVSWNSYSQDGSDLGVYGQAYNPDGSKQGSEFRVNTTTANGQLYPSATGLDDGGWIITWSSQLQDGSLSGIYAQVYNADGSVRGSEFQINSHTLNDQLQPAVSGLEDGGWIITWESNLQDLSGNGVFSQAYNLDGTKQGNEVLVNSSTVGDQSQPSVAGLTDGSWVITWRSNGQDGDGWGVYGQVYNSDGTKRGVEFQINDYVSGNQSGAVVTSLSDGGFVITWDSEKLDGSGWGVFSKVYNADGTVRSSYTEGGSALQLFTDIAISDVDTADDVVSATLTVTDFVAGDQLDLNAGYNLPAGITFNYNGVTGVLTLSGAASAADYEAVIEHITYSSTSDYPDVQTTRTLELTVNDGTDNSNVISKTINIVGVNDAPVLSYEENFENRANTTTTGVQDFSSVAGLSDGGWVITWQSDGQDGSSYGIFGQAYAANGAKIGAEFQVNSYTAGVQGHPEVTSLTNGGWVVVWHSEGQDGSNYGVYGQAYNADGTPQGTEFRSNTYTSSYQTDPSVSGLPDGGWIITWNSWGQDGSEHGVYGQIYNADGSSRGNEFKVSTHTSGLQWYSAVETVEDGGWVVSWRSYNQDGSDYGVYSQAFNADGSKQGSEFRVNSYTAGAQFNSKLTGLSDGGWLTTWQSNAQEGSSWNIYQQRYDASGTAVGEETRINSSSTGTQLNADVTSLDDGGWVVVWQGEGPTGDGHDIYVQIFNADGSRRGTETQVNDYILSTQGSPSIDSLSNGGWIISWKSYEQDGSHYGVYYKTFNADGTTYSNYIEGGDTLSLFENVTIIDNDASDDIGSITATITDFVAGDQLALTTGYSLPTGVILTYDNITGVLVISGSASWADYTTIIENITYRSTSDFPDVQSTRNIELVVNDGADDSNIISKIINIIGTDEIITGDDDANTLTATSDGGASLSGLLGDDILYGAAGDDILLGGGGNDTLSGNAGADLLTGGTGADNFIFNDISSLDQVTDFSLSDGDVLNIADLIDFSDTNGDIISNYLSVTSNGDTATLSISNDGGVNFAAVATLDNISTGDTLRIILDESEQNILVI</sequence>
<dbReference type="Pfam" id="PF00353">
    <property type="entry name" value="HemolysinCabind"/>
    <property type="match status" value="1"/>
</dbReference>
<dbReference type="RefSeq" id="WP_269425175.1">
    <property type="nucleotide sequence ID" value="NZ_JAPWGY010000016.1"/>
</dbReference>
<dbReference type="InterPro" id="IPR001343">
    <property type="entry name" value="Hemolysn_Ca-bd"/>
</dbReference>
<dbReference type="PANTHER" id="PTHR14139">
    <property type="entry name" value="CALSYNTENIN"/>
    <property type="match status" value="1"/>
</dbReference>
<reference evidence="1" key="1">
    <citation type="submission" date="2022-12" db="EMBL/GenBank/DDBJ databases">
        <title>Bacterial isolates from different developmental stages of Nematostella vectensis.</title>
        <authorList>
            <person name="Fraune S."/>
        </authorList>
    </citation>
    <scope>NUCLEOTIDE SEQUENCE</scope>
    <source>
        <strain evidence="1">G21630-S1</strain>
    </source>
</reference>
<gene>
    <name evidence="1" type="ORF">O4H49_19875</name>
</gene>
<comment type="caution">
    <text evidence="1">The sequence shown here is derived from an EMBL/GenBank/DDBJ whole genome shotgun (WGS) entry which is preliminary data.</text>
</comment>
<dbReference type="EMBL" id="JAPWGY010000016">
    <property type="protein sequence ID" value="MCZ4283053.1"/>
    <property type="molecule type" value="Genomic_DNA"/>
</dbReference>
<evidence type="ECO:0000313" key="2">
    <source>
        <dbReference type="Proteomes" id="UP001069802"/>
    </source>
</evidence>
<dbReference type="NCBIfam" id="TIGR01965">
    <property type="entry name" value="VCBS_repeat"/>
    <property type="match status" value="2"/>
</dbReference>
<dbReference type="InterPro" id="IPR010221">
    <property type="entry name" value="VCBS_dom"/>
</dbReference>
<organism evidence="1 2">
    <name type="scientific">Kiloniella laminariae</name>
    <dbReference type="NCBI Taxonomy" id="454162"/>
    <lineage>
        <taxon>Bacteria</taxon>
        <taxon>Pseudomonadati</taxon>
        <taxon>Pseudomonadota</taxon>
        <taxon>Alphaproteobacteria</taxon>
        <taxon>Rhodospirillales</taxon>
        <taxon>Kiloniellaceae</taxon>
        <taxon>Kiloniella</taxon>
    </lineage>
</organism>
<dbReference type="SUPFAM" id="SSF51120">
    <property type="entry name" value="beta-Roll"/>
    <property type="match status" value="1"/>
</dbReference>
<dbReference type="PRINTS" id="PR00313">
    <property type="entry name" value="CABNDNGRPT"/>
</dbReference>
<protein>
    <submittedName>
        <fullName evidence="1">VCBS domain-containing protein</fullName>
    </submittedName>
</protein>
<dbReference type="InterPro" id="IPR011049">
    <property type="entry name" value="Serralysin-like_metalloprot_C"/>
</dbReference>
<dbReference type="InterPro" id="IPR018511">
    <property type="entry name" value="Hemolysin-typ_Ca-bd_CS"/>
</dbReference>
<keyword evidence="2" id="KW-1185">Reference proteome</keyword>
<dbReference type="PANTHER" id="PTHR14139:SF2">
    <property type="entry name" value="CALSYNTENIN-1"/>
    <property type="match status" value="1"/>
</dbReference>
<dbReference type="PROSITE" id="PS00330">
    <property type="entry name" value="HEMOLYSIN_CALCIUM"/>
    <property type="match status" value="2"/>
</dbReference>
<dbReference type="NCBIfam" id="TIGR03661">
    <property type="entry name" value="T1SS_VCA0849"/>
    <property type="match status" value="1"/>
</dbReference>
<proteinExistence type="predicted"/>
<evidence type="ECO:0000313" key="1">
    <source>
        <dbReference type="EMBL" id="MCZ4283053.1"/>
    </source>
</evidence>